<organism evidence="3 4">
    <name type="scientific">Ancylostoma duodenale</name>
    <dbReference type="NCBI Taxonomy" id="51022"/>
    <lineage>
        <taxon>Eukaryota</taxon>
        <taxon>Metazoa</taxon>
        <taxon>Ecdysozoa</taxon>
        <taxon>Nematoda</taxon>
        <taxon>Chromadorea</taxon>
        <taxon>Rhabditida</taxon>
        <taxon>Rhabditina</taxon>
        <taxon>Rhabditomorpha</taxon>
        <taxon>Strongyloidea</taxon>
        <taxon>Ancylostomatidae</taxon>
        <taxon>Ancylostomatinae</taxon>
        <taxon>Ancylostoma</taxon>
    </lineage>
</organism>
<evidence type="ECO:0000313" key="4">
    <source>
        <dbReference type="Proteomes" id="UP000054047"/>
    </source>
</evidence>
<feature type="non-terminal residue" evidence="3">
    <location>
        <position position="1"/>
    </location>
</feature>
<sequence>LLLCVLLVALVVVLVYISYICFSYDRCHSVTKWKRKAILVGGCSADKDDDDVRHVDMFDDVWSFDLDTHRWKRMPFDLAVPVFFHDATITKVYFEGCLIVWGGVLDIYSSVRTNTGQYCYLEPPSLKTLAALALRPFLSYKVRCSEKFYRLKIFFPIISVV</sequence>
<protein>
    <submittedName>
        <fullName evidence="3">Kelch repeat protein</fullName>
    </submittedName>
</protein>
<dbReference type="GO" id="GO:0032874">
    <property type="term" value="P:positive regulation of stress-activated MAPK cascade"/>
    <property type="evidence" value="ECO:0007669"/>
    <property type="project" value="TreeGrafter"/>
</dbReference>
<dbReference type="OrthoDB" id="7676067at2759"/>
<evidence type="ECO:0000256" key="1">
    <source>
        <dbReference type="ARBA" id="ARBA00022441"/>
    </source>
</evidence>
<dbReference type="AlphaFoldDB" id="A0A0C2FHY9"/>
<dbReference type="Proteomes" id="UP000054047">
    <property type="component" value="Unassembled WGS sequence"/>
</dbReference>
<keyword evidence="1" id="KW-0880">Kelch repeat</keyword>
<evidence type="ECO:0000256" key="2">
    <source>
        <dbReference type="ARBA" id="ARBA00022737"/>
    </source>
</evidence>
<gene>
    <name evidence="3" type="ORF">ANCDUO_25408</name>
</gene>
<dbReference type="InterPro" id="IPR052125">
    <property type="entry name" value="KLHDC10"/>
</dbReference>
<dbReference type="PANTHER" id="PTHR46428">
    <property type="entry name" value="KELCH DOMAIN-CONTAINING PROTEIN 10"/>
    <property type="match status" value="1"/>
</dbReference>
<dbReference type="Gene3D" id="2.120.10.80">
    <property type="entry name" value="Kelch-type beta propeller"/>
    <property type="match status" value="1"/>
</dbReference>
<dbReference type="InterPro" id="IPR015915">
    <property type="entry name" value="Kelch-typ_b-propeller"/>
</dbReference>
<keyword evidence="4" id="KW-1185">Reference proteome</keyword>
<proteinExistence type="predicted"/>
<evidence type="ECO:0000313" key="3">
    <source>
        <dbReference type="EMBL" id="KIH44566.1"/>
    </source>
</evidence>
<reference evidence="3 4" key="1">
    <citation type="submission" date="2013-12" db="EMBL/GenBank/DDBJ databases">
        <title>Draft genome of the parsitic nematode Ancylostoma duodenale.</title>
        <authorList>
            <person name="Mitreva M."/>
        </authorList>
    </citation>
    <scope>NUCLEOTIDE SEQUENCE [LARGE SCALE GENOMIC DNA]</scope>
    <source>
        <strain evidence="3 4">Zhejiang</strain>
    </source>
</reference>
<dbReference type="PANTHER" id="PTHR46428:SF1">
    <property type="entry name" value="KELCH DOMAIN-CONTAINING PROTEIN 10"/>
    <property type="match status" value="1"/>
</dbReference>
<dbReference type="SUPFAM" id="SSF117281">
    <property type="entry name" value="Kelch motif"/>
    <property type="match status" value="1"/>
</dbReference>
<keyword evidence="2" id="KW-0677">Repeat</keyword>
<accession>A0A0C2FHY9</accession>
<dbReference type="EMBL" id="KN776828">
    <property type="protein sequence ID" value="KIH44566.1"/>
    <property type="molecule type" value="Genomic_DNA"/>
</dbReference>
<name>A0A0C2FHY9_9BILA</name>